<keyword evidence="3" id="KW-1185">Reference proteome</keyword>
<gene>
    <name evidence="2" type="ORF">CLPU_1c00760</name>
</gene>
<dbReference type="Pfam" id="PF05239">
    <property type="entry name" value="PRC"/>
    <property type="match status" value="1"/>
</dbReference>
<comment type="caution">
    <text evidence="2">The sequence shown here is derived from an EMBL/GenBank/DDBJ whole genome shotgun (WGS) entry which is preliminary data.</text>
</comment>
<dbReference type="STRING" id="1503.CLPU_1c00760"/>
<organism evidence="2 3">
    <name type="scientific">Gottschalkia purinilytica</name>
    <name type="common">Clostridium purinilyticum</name>
    <dbReference type="NCBI Taxonomy" id="1503"/>
    <lineage>
        <taxon>Bacteria</taxon>
        <taxon>Bacillati</taxon>
        <taxon>Bacillota</taxon>
        <taxon>Tissierellia</taxon>
        <taxon>Tissierellales</taxon>
        <taxon>Gottschalkiaceae</taxon>
        <taxon>Gottschalkia</taxon>
    </lineage>
</organism>
<dbReference type="NCBIfam" id="TIGR02888">
    <property type="entry name" value="spore_YlmC_YmxH"/>
    <property type="match status" value="1"/>
</dbReference>
<dbReference type="OrthoDB" id="6024937at2"/>
<accession>A0A0L0WEP3</accession>
<evidence type="ECO:0000313" key="3">
    <source>
        <dbReference type="Proteomes" id="UP000037267"/>
    </source>
</evidence>
<dbReference type="InterPro" id="IPR011033">
    <property type="entry name" value="PRC_barrel-like_sf"/>
</dbReference>
<feature type="domain" description="PRC-barrel" evidence="1">
    <location>
        <begin position="2"/>
        <end position="77"/>
    </location>
</feature>
<dbReference type="PATRIC" id="fig|1503.3.peg.943"/>
<dbReference type="Gene3D" id="2.30.30.240">
    <property type="entry name" value="PRC-barrel domain"/>
    <property type="match status" value="1"/>
</dbReference>
<dbReference type="InterPro" id="IPR027275">
    <property type="entry name" value="PRC-brl_dom"/>
</dbReference>
<dbReference type="InterPro" id="IPR014238">
    <property type="entry name" value="Spore_YlmC/YmxH"/>
</dbReference>
<name>A0A0L0WEP3_GOTPU</name>
<sequence length="88" mass="9984">MIKTSDLREKEVINVRDGTKLGLISDIEVNLKEGRIESIMIPGPGKILGLFGRNQDYIINWQNIVRIGSDVILVDLTQNLEESINYEE</sequence>
<dbReference type="RefSeq" id="WP_050353652.1">
    <property type="nucleotide sequence ID" value="NZ_LGSS01000001.1"/>
</dbReference>
<dbReference type="PANTHER" id="PTHR40061:SF1">
    <property type="entry name" value="SPORULATION PROTEIN YLMC-RELATED"/>
    <property type="match status" value="1"/>
</dbReference>
<reference evidence="3" key="1">
    <citation type="submission" date="2015-07" db="EMBL/GenBank/DDBJ databases">
        <title>Draft genome sequence of the purine-degrading Gottschalkia purinilyticum DSM 1384 (formerly Clostridium purinilyticum).</title>
        <authorList>
            <person name="Poehlein A."/>
            <person name="Schiel-Bengelsdorf B."/>
            <person name="Bengelsdorf F.R."/>
            <person name="Daniel R."/>
            <person name="Duerre P."/>
        </authorList>
    </citation>
    <scope>NUCLEOTIDE SEQUENCE [LARGE SCALE GENOMIC DNA]</scope>
    <source>
        <strain evidence="3">DSM 1384</strain>
    </source>
</reference>
<proteinExistence type="predicted"/>
<dbReference type="PANTHER" id="PTHR40061">
    <property type="entry name" value="SPORULATION PROTEIN YLMC-RELATED"/>
    <property type="match status" value="1"/>
</dbReference>
<dbReference type="EMBL" id="LGSS01000001">
    <property type="protein sequence ID" value="KNF09911.1"/>
    <property type="molecule type" value="Genomic_DNA"/>
</dbReference>
<protein>
    <submittedName>
        <fullName evidence="2">Putative sporulation protein YlmC/YmxH</fullName>
    </submittedName>
</protein>
<evidence type="ECO:0000259" key="1">
    <source>
        <dbReference type="Pfam" id="PF05239"/>
    </source>
</evidence>
<dbReference type="AlphaFoldDB" id="A0A0L0WEP3"/>
<dbReference type="Proteomes" id="UP000037267">
    <property type="component" value="Unassembled WGS sequence"/>
</dbReference>
<evidence type="ECO:0000313" key="2">
    <source>
        <dbReference type="EMBL" id="KNF09911.1"/>
    </source>
</evidence>
<dbReference type="SUPFAM" id="SSF50346">
    <property type="entry name" value="PRC-barrel domain"/>
    <property type="match status" value="1"/>
</dbReference>